<dbReference type="Proteomes" id="UP001144396">
    <property type="component" value="Unassembled WGS sequence"/>
</dbReference>
<dbReference type="Gene3D" id="3.90.180.10">
    <property type="entry name" value="Medium-chain alcohol dehydrogenases, catalytic domain"/>
    <property type="match status" value="1"/>
</dbReference>
<name>A0A9W6CWH2_9MICO</name>
<comment type="caution">
    <text evidence="2">The sequence shown here is derived from an EMBL/GenBank/DDBJ whole genome shotgun (WGS) entry which is preliminary data.</text>
</comment>
<sequence length="350" mass="36745">MQTQTTPQNQAGAEQASAPVPAVPAEMDAVLQHRYGGSEMLEQGRIAVPQPGEGEVLLRVRAAGLDRGTWHLMSGKPYLVRFMFGFRGPKLPVPGLDVAGTVVALGEGVTDLAIGDEVFGVATGSFAEYAVAPTAKLVKRPESLSPEAAAAVPVSGMTALQAVVDEGRVRPGQKVLVTGASGGVGNYAVQIAVASGAEVTGVASAGKAEFLRSLGAAHTVDYRTTDVTTLDERFDLIIDINGRAPIRRLRRILAPEGTLVMVGGEDGGWFMGGFQRQLSAPLRNAFTTQRILGFMSAERKESIERLATMIVAGQVRPQVSEAYPIADVRRAMDDLVGGRVSGKAVITVAV</sequence>
<dbReference type="PANTHER" id="PTHR44013:SF1">
    <property type="entry name" value="ZINC-TYPE ALCOHOL DEHYDROGENASE-LIKE PROTEIN C16A3.02C"/>
    <property type="match status" value="1"/>
</dbReference>
<proteinExistence type="predicted"/>
<dbReference type="InterPro" id="IPR011032">
    <property type="entry name" value="GroES-like_sf"/>
</dbReference>
<protein>
    <submittedName>
        <fullName evidence="2">NADPH:quinone reductase</fullName>
    </submittedName>
</protein>
<accession>A0A9W6CWH2</accession>
<dbReference type="SUPFAM" id="SSF50129">
    <property type="entry name" value="GroES-like"/>
    <property type="match status" value="1"/>
</dbReference>
<dbReference type="CDD" id="cd08267">
    <property type="entry name" value="MDR1"/>
    <property type="match status" value="1"/>
</dbReference>
<organism evidence="2 3">
    <name type="scientific">Agromyces rhizosphaerae</name>
    <dbReference type="NCBI Taxonomy" id="88374"/>
    <lineage>
        <taxon>Bacteria</taxon>
        <taxon>Bacillati</taxon>
        <taxon>Actinomycetota</taxon>
        <taxon>Actinomycetes</taxon>
        <taxon>Micrococcales</taxon>
        <taxon>Microbacteriaceae</taxon>
        <taxon>Agromyces</taxon>
    </lineage>
</organism>
<evidence type="ECO:0000313" key="3">
    <source>
        <dbReference type="Proteomes" id="UP001144396"/>
    </source>
</evidence>
<keyword evidence="3" id="KW-1185">Reference proteome</keyword>
<dbReference type="Pfam" id="PF08240">
    <property type="entry name" value="ADH_N"/>
    <property type="match status" value="1"/>
</dbReference>
<dbReference type="InterPro" id="IPR020843">
    <property type="entry name" value="ER"/>
</dbReference>
<gene>
    <name evidence="2" type="ORF">ARHIZOSPH14_07540</name>
</gene>
<dbReference type="Gene3D" id="3.40.50.720">
    <property type="entry name" value="NAD(P)-binding Rossmann-like Domain"/>
    <property type="match status" value="1"/>
</dbReference>
<dbReference type="Pfam" id="PF13602">
    <property type="entry name" value="ADH_zinc_N_2"/>
    <property type="match status" value="1"/>
</dbReference>
<dbReference type="AlphaFoldDB" id="A0A9W6CWH2"/>
<dbReference type="InterPro" id="IPR036291">
    <property type="entry name" value="NAD(P)-bd_dom_sf"/>
</dbReference>
<dbReference type="EMBL" id="BSDP01000001">
    <property type="protein sequence ID" value="GLI26512.1"/>
    <property type="molecule type" value="Genomic_DNA"/>
</dbReference>
<evidence type="ECO:0000259" key="1">
    <source>
        <dbReference type="SMART" id="SM00829"/>
    </source>
</evidence>
<dbReference type="InterPro" id="IPR013154">
    <property type="entry name" value="ADH-like_N"/>
</dbReference>
<dbReference type="InterPro" id="IPR052733">
    <property type="entry name" value="Chloroplast_QOR"/>
</dbReference>
<dbReference type="PANTHER" id="PTHR44013">
    <property type="entry name" value="ZINC-TYPE ALCOHOL DEHYDROGENASE-LIKE PROTEIN C16A3.02C"/>
    <property type="match status" value="1"/>
</dbReference>
<reference evidence="2" key="1">
    <citation type="submission" date="2022-12" db="EMBL/GenBank/DDBJ databases">
        <title>Reference genome sequencing for broad-spectrum identification of bacterial and archaeal isolates by mass spectrometry.</title>
        <authorList>
            <person name="Sekiguchi Y."/>
            <person name="Tourlousse D.M."/>
        </authorList>
    </citation>
    <scope>NUCLEOTIDE SEQUENCE</scope>
    <source>
        <strain evidence="2">14</strain>
    </source>
</reference>
<feature type="domain" description="Enoyl reductase (ER)" evidence="1">
    <location>
        <begin position="36"/>
        <end position="346"/>
    </location>
</feature>
<dbReference type="SUPFAM" id="SSF51735">
    <property type="entry name" value="NAD(P)-binding Rossmann-fold domains"/>
    <property type="match status" value="1"/>
</dbReference>
<evidence type="ECO:0000313" key="2">
    <source>
        <dbReference type="EMBL" id="GLI26512.1"/>
    </source>
</evidence>
<dbReference type="GO" id="GO:0016491">
    <property type="term" value="F:oxidoreductase activity"/>
    <property type="evidence" value="ECO:0007669"/>
    <property type="project" value="InterPro"/>
</dbReference>
<dbReference type="SMART" id="SM00829">
    <property type="entry name" value="PKS_ER"/>
    <property type="match status" value="1"/>
</dbReference>
<dbReference type="RefSeq" id="WP_281882515.1">
    <property type="nucleotide sequence ID" value="NZ_BSDP01000001.1"/>
</dbReference>